<reference evidence="1" key="1">
    <citation type="submission" date="2019-05" db="EMBL/GenBank/DDBJ databases">
        <title>Metatranscriptomic reconstruction reveals RNA viruses with the potential to shape carbon cycling in soil.</title>
        <authorList>
            <person name="Starr E.P."/>
            <person name="Nuccio E."/>
            <person name="Pett-Ridge J."/>
            <person name="Banfield J.F."/>
            <person name="Firestone M.K."/>
        </authorList>
    </citation>
    <scope>NUCLEOTIDE SEQUENCE</scope>
    <source>
        <strain evidence="1">H3_Bulk_Litter_17_scaffold_1063</strain>
    </source>
</reference>
<sequence length="119" mass="13598">MIPRRVYVPDLGYKEVSNEEAFSHFLANFRTVVEKESTLALELCSNPPRVVVGSKAYGDFDEIIFDSDWFFPLDQYDDLDFDEFIACLRDPHDSDVDHIVDLIVAAVVTHDTKVNVEQA</sequence>
<protein>
    <submittedName>
        <fullName evidence="1">Uncharacterized protein</fullName>
    </submittedName>
</protein>
<evidence type="ECO:0000313" key="1">
    <source>
        <dbReference type="EMBL" id="QDH90721.1"/>
    </source>
</evidence>
<proteinExistence type="predicted"/>
<gene>
    <name evidence="1" type="ORF">H3BulkLitter171063_000002</name>
</gene>
<organism evidence="1">
    <name type="scientific">Leviviridae sp</name>
    <dbReference type="NCBI Taxonomy" id="2027243"/>
    <lineage>
        <taxon>Viruses</taxon>
        <taxon>Riboviria</taxon>
        <taxon>Orthornavirae</taxon>
        <taxon>Lenarviricota</taxon>
        <taxon>Leviviricetes</taxon>
        <taxon>Norzivirales</taxon>
        <taxon>Fiersviridae</taxon>
    </lineage>
</organism>
<accession>A0A514DAV3</accession>
<dbReference type="EMBL" id="MN035740">
    <property type="protein sequence ID" value="QDH90721.1"/>
    <property type="molecule type" value="Genomic_RNA"/>
</dbReference>
<name>A0A514DAV3_9VIRU</name>